<reference evidence="4" key="2">
    <citation type="submission" date="2023-07" db="EMBL/GenBank/DDBJ databases">
        <title>Description of novel Chryseobacterium sp. strain C-2.</title>
        <authorList>
            <person name="Saticioglu I.B."/>
        </authorList>
    </citation>
    <scope>NUCLEOTIDE SEQUENCE [LARGE SCALE GENOMIC DNA]</scope>
    <source>
        <strain evidence="4">C-2</strain>
    </source>
</reference>
<evidence type="ECO:0008006" key="6">
    <source>
        <dbReference type="Google" id="ProtNLM"/>
    </source>
</evidence>
<gene>
    <name evidence="2" type="ORF">IEW27_21810</name>
    <name evidence="3" type="ORF">LNP80_20690</name>
</gene>
<name>A0A9Q3UZ05_9FLAO</name>
<evidence type="ECO:0000313" key="4">
    <source>
        <dbReference type="Proteomes" id="UP000603715"/>
    </source>
</evidence>
<evidence type="ECO:0000256" key="1">
    <source>
        <dbReference type="SAM" id="SignalP"/>
    </source>
</evidence>
<dbReference type="EMBL" id="JACXXP010000058">
    <property type="protein sequence ID" value="MBD3907210.1"/>
    <property type="molecule type" value="Genomic_DNA"/>
</dbReference>
<accession>A0A9Q3UZ05</accession>
<dbReference type="AlphaFoldDB" id="A0A9Q3UZ05"/>
<evidence type="ECO:0000313" key="2">
    <source>
        <dbReference type="EMBL" id="MBD3907210.1"/>
    </source>
</evidence>
<feature type="signal peptide" evidence="1">
    <location>
        <begin position="1"/>
        <end position="24"/>
    </location>
</feature>
<evidence type="ECO:0000313" key="5">
    <source>
        <dbReference type="Proteomes" id="UP001107960"/>
    </source>
</evidence>
<keyword evidence="4" id="KW-1185">Reference proteome</keyword>
<organism evidence="3 5">
    <name type="scientific">Chryseobacterium muglaense</name>
    <dbReference type="NCBI Taxonomy" id="2893752"/>
    <lineage>
        <taxon>Bacteria</taxon>
        <taxon>Pseudomonadati</taxon>
        <taxon>Bacteroidota</taxon>
        <taxon>Flavobacteriia</taxon>
        <taxon>Flavobacteriales</taxon>
        <taxon>Weeksellaceae</taxon>
        <taxon>Chryseobacterium group</taxon>
        <taxon>Chryseobacterium</taxon>
    </lineage>
</organism>
<feature type="chain" id="PRO_5040480854" description="Lipoprotein" evidence="1">
    <location>
        <begin position="25"/>
        <end position="199"/>
    </location>
</feature>
<comment type="caution">
    <text evidence="3">The sequence shown here is derived from an EMBL/GenBank/DDBJ whole genome shotgun (WGS) entry which is preliminary data.</text>
</comment>
<sequence length="199" mass="23178">MKKQNLIILLSLIFLLNINCTSKSKDTQTNIPKNNISVEKQITPDSFTFYIPLNYDKKEYSIKVVCEKDSIYTDISSITSNLLLPKEFYSILQDNFGLANWVMHTDYKTAYEIYKDLKFKRPDLVEYKKSKFGEFSSKLLYIVDVDEDGYVDILLLDLQNSMRDNDVYVMFKGSKNGISYKDFSIKRLSMDGIKQVNTL</sequence>
<dbReference type="RefSeq" id="WP_191181556.1">
    <property type="nucleotide sequence ID" value="NZ_JACXXP010000058.1"/>
</dbReference>
<dbReference type="Proteomes" id="UP000603715">
    <property type="component" value="Unassembled WGS sequence"/>
</dbReference>
<reference evidence="2" key="3">
    <citation type="submission" date="2024-05" db="EMBL/GenBank/DDBJ databases">
        <title>Description of novel Chryseobacterium sp. strain C-2.</title>
        <authorList>
            <person name="Saticioglu I.B."/>
        </authorList>
    </citation>
    <scope>NUCLEOTIDE SEQUENCE</scope>
    <source>
        <strain evidence="2">C-2</strain>
    </source>
</reference>
<dbReference type="EMBL" id="JAJJML010000001">
    <property type="protein sequence ID" value="MCC9036626.1"/>
    <property type="molecule type" value="Genomic_DNA"/>
</dbReference>
<evidence type="ECO:0000313" key="3">
    <source>
        <dbReference type="EMBL" id="MCC9036626.1"/>
    </source>
</evidence>
<reference evidence="3" key="1">
    <citation type="submission" date="2021-11" db="EMBL/GenBank/DDBJ databases">
        <title>Description of novel Chryseobacterium species.</title>
        <authorList>
            <person name="Saticioglu I.B."/>
            <person name="Ay H."/>
            <person name="Altun S."/>
            <person name="Duman M."/>
        </authorList>
    </citation>
    <scope>NUCLEOTIDE SEQUENCE</scope>
    <source>
        <strain evidence="3">C-39</strain>
    </source>
</reference>
<proteinExistence type="predicted"/>
<dbReference type="Proteomes" id="UP001107960">
    <property type="component" value="Unassembled WGS sequence"/>
</dbReference>
<protein>
    <recommendedName>
        <fullName evidence="6">Lipoprotein</fullName>
    </recommendedName>
</protein>
<keyword evidence="1" id="KW-0732">Signal</keyword>